<dbReference type="Proteomes" id="UP001337655">
    <property type="component" value="Unassembled WGS sequence"/>
</dbReference>
<evidence type="ECO:0000256" key="6">
    <source>
        <dbReference type="ARBA" id="ARBA00022552"/>
    </source>
</evidence>
<evidence type="ECO:0000256" key="7">
    <source>
        <dbReference type="ARBA" id="ARBA00023242"/>
    </source>
</evidence>
<dbReference type="Pfam" id="PF08146">
    <property type="entry name" value="BP28CT"/>
    <property type="match status" value="1"/>
</dbReference>
<proteinExistence type="inferred from homology"/>
<dbReference type="InterPro" id="IPR021133">
    <property type="entry name" value="HEAT_type_2"/>
</dbReference>
<dbReference type="GO" id="GO:0045943">
    <property type="term" value="P:positive regulation of transcription by RNA polymerase I"/>
    <property type="evidence" value="ECO:0007669"/>
    <property type="project" value="TreeGrafter"/>
</dbReference>
<dbReference type="GO" id="GO:0034455">
    <property type="term" value="C:t-UTP complex"/>
    <property type="evidence" value="ECO:0007669"/>
    <property type="project" value="TreeGrafter"/>
</dbReference>
<comment type="function">
    <text evidence="9">Involved in nucleolar processing of pre-18S ribosomal RNA. Involved in ribosome biosynthesis.</text>
</comment>
<evidence type="ECO:0000256" key="3">
    <source>
        <dbReference type="ARBA" id="ARBA00011399"/>
    </source>
</evidence>
<dbReference type="InterPro" id="IPR012954">
    <property type="entry name" value="BP28_C_dom"/>
</dbReference>
<dbReference type="Pfam" id="PF12397">
    <property type="entry name" value="U3snoRNP10"/>
    <property type="match status" value="1"/>
</dbReference>
<keyword evidence="15" id="KW-1185">Reference proteome</keyword>
<dbReference type="InterPro" id="IPR040191">
    <property type="entry name" value="UTP10"/>
</dbReference>
<dbReference type="PANTHER" id="PTHR13457:SF1">
    <property type="entry name" value="HEAT REPEAT-CONTAINING PROTEIN 1"/>
    <property type="match status" value="1"/>
</dbReference>
<evidence type="ECO:0000256" key="4">
    <source>
        <dbReference type="ARBA" id="ARBA00015399"/>
    </source>
</evidence>
<evidence type="ECO:0000256" key="11">
    <source>
        <dbReference type="RuleBase" id="RU367065"/>
    </source>
</evidence>
<evidence type="ECO:0000256" key="10">
    <source>
        <dbReference type="PROSITE-ProRule" id="PRU00103"/>
    </source>
</evidence>
<evidence type="ECO:0000256" key="8">
    <source>
        <dbReference type="ARBA" id="ARBA00023274"/>
    </source>
</evidence>
<reference evidence="14 15" key="1">
    <citation type="submission" date="2023-08" db="EMBL/GenBank/DDBJ databases">
        <title>Black Yeasts Isolated from many extreme environments.</title>
        <authorList>
            <person name="Coleine C."/>
            <person name="Stajich J.E."/>
            <person name="Selbmann L."/>
        </authorList>
    </citation>
    <scope>NUCLEOTIDE SEQUENCE [LARGE SCALE GENOMIC DNA]</scope>
    <source>
        <strain evidence="14 15">CCFEE 5935</strain>
    </source>
</reference>
<dbReference type="InterPro" id="IPR022125">
    <property type="entry name" value="U3snoRNP10_N"/>
</dbReference>
<evidence type="ECO:0000256" key="1">
    <source>
        <dbReference type="ARBA" id="ARBA00004604"/>
    </source>
</evidence>
<dbReference type="InterPro" id="IPR056473">
    <property type="entry name" value="HEAT_Utp10/HEAT1"/>
</dbReference>
<evidence type="ECO:0000313" key="15">
    <source>
        <dbReference type="Proteomes" id="UP001337655"/>
    </source>
</evidence>
<organism evidence="14 15">
    <name type="scientific">Saxophila tyrrhenica</name>
    <dbReference type="NCBI Taxonomy" id="1690608"/>
    <lineage>
        <taxon>Eukaryota</taxon>
        <taxon>Fungi</taxon>
        <taxon>Dikarya</taxon>
        <taxon>Ascomycota</taxon>
        <taxon>Pezizomycotina</taxon>
        <taxon>Dothideomycetes</taxon>
        <taxon>Dothideomycetidae</taxon>
        <taxon>Mycosphaerellales</taxon>
        <taxon>Extremaceae</taxon>
        <taxon>Saxophila</taxon>
    </lineage>
</organism>
<keyword evidence="8 11" id="KW-0687">Ribonucleoprotein</keyword>
<dbReference type="PROSITE" id="PS50077">
    <property type="entry name" value="HEAT_REPEAT"/>
    <property type="match status" value="1"/>
</dbReference>
<keyword evidence="6 11" id="KW-0698">rRNA processing</keyword>
<name>A0AAV9P1W2_9PEZI</name>
<comment type="caution">
    <text evidence="14">The sequence shown here is derived from an EMBL/GenBank/DDBJ whole genome shotgun (WGS) entry which is preliminary data.</text>
</comment>
<dbReference type="InterPro" id="IPR011989">
    <property type="entry name" value="ARM-like"/>
</dbReference>
<sequence length="1792" mass="196601">MATVLQKQLATIAANSTHQLDLKAQKSRHSQSLLFEPREAASQSFDTIYQICIEGFDELCQLDARFSPYDRSLFADSSKNVDRAQMTKKENEELDGVIRSFLGLLQGRLHLKPATHCLEWLVRRFRVQEHCTESLLLAVLPYHTASLFAAVMNILPGQLPPTFKWLHPYVASLQCPPRSAILSAISSNTAFFAGFNSWVMDVAKARHQSAILLGFWASITAQAANGMVDSTASGRDAIRRQREEDLILRVLPVLQSALSIKGIPELYLGACMVMTILATKARLENRVLDAMMEAIVGAWTEQTIDEGLACLCVIGEEKETLDLPKSVTRTLLQDESLVLRLLHLQHEHRVSKLSAGLAIGAVRIARKTKEIATLRRLEDVLDAGLLNEQHTGLALQRLVVGLTETGQSDKNAELHRAISGVVERLAGEERNLVLLEQAAKAANVDVRGLHLPLLTNGSADHDVEPMEIDDEEPAKIADHRSTEFGELLKNLPDLPESITSFLDPSLPLETFRQYSTAFQASRNSIRLSERFFSISAFGHSDSSDLSRAASFFARVWAHRSNAVVARQSALQSCTSQLESFLQQHSAADTSGLLPYILSALGDENAKVRRSAASLCRAMGAAHSTTKSSNAFFLPAAQVYGTTKPEHLSLRAEDMHTFLANHIVPVLEDCVVDPAFIARVVSDVLNNGSAGAGQGGTHGQKELKKSLRADISTVLAAHAAVTPVVFVKLALLKSLNQVGKQASHARKAVLLPLVEQWVAQSREDVKAACNGGGEGVTVEEADEAVLGSLTHRGTEEIQLLKNIASGTVGDRVQLVPLAFARIRQIFPLLKSTQNEMVDYLLELALDTGRQRVVDGSALETLRVLTLPTEILVHMVDGLPAANELQDQPPSPKRRRQSRSEDTKPKDLDERKIGAAVRRITLVLEIVESSKPDKHPHLLRPLFHMLSELHHYKSTTGSDLAYIYQLLLGSLLSIVQGLSESPQTQSSEINASVIRTDLIVECVRTTRSTQVHNLALLLVSRLAAWAPELVLHSVMPLFTFMSSTVLRQSDDYSAHVADETVSRIVPPLAASLKKKGREVVKGAAELLLSFVAAFEHIPLHRRLGLFELLVSTLGEQDVLFAVLGMLVERYPNDTRVAGFIADLFNRFDAITGLQVMNQYFGLIADGLKPKRVLSDILLGFGEKTEEQVQESVASLLQGASRLLQNRVLSQELAAQLAGGDEEKISRIRTFYATLLEQSMQLTHALSTRAQLKEPSESVLRATLGLLPTPDFIRSSAQLMQTGSDATRQQVFRSLEMRAQQARRGDAAAQTIFIGALPNCAVYVRKDQPVATRHAAIACMDVICERFGKTDRSAVLAAAEHVAGSAALRSDVTQLQIISLLAMASAVEVLGDEVIGILPSVLETTILYSESCVREPTPDEQLFTAAFSLLNSTAGTLPWMLIGSKLDRILQVADHAYLASSSYLDGQRAIQDLCNLLAKKIAPAELFASIERPWSNVVQLGSMAIEQHLRTLQVAVGYHSKATVTKNAQVLFTILLQGFDLRADFETSDDSSTSEAFSLAETIALDVTMKMNDATFRPFFMRIVDWANASEDVERRTQRLVSIYSFSFALFEQLKSLVTSYASFLLESAGEILPASSGALDDEKQLVGVTLQTLASSFRHDQDDFWQAPSHFDAIVDPLLEQLAQAEDVGIMDHVVPAITDFASAASSPEHLKTINTKMMGFFKHAQASVRLATVKCERAVTDKLGLEWLTLLPEMLPAISELLEDDDAAVERETFKWVREIEEVTGESLEGMLA</sequence>
<feature type="region of interest" description="Disordered" evidence="12">
    <location>
        <begin position="880"/>
        <end position="908"/>
    </location>
</feature>
<dbReference type="GO" id="GO:0030686">
    <property type="term" value="C:90S preribosome"/>
    <property type="evidence" value="ECO:0007669"/>
    <property type="project" value="TreeGrafter"/>
</dbReference>
<dbReference type="SMART" id="SM01036">
    <property type="entry name" value="BP28CT"/>
    <property type="match status" value="1"/>
</dbReference>
<evidence type="ECO:0000256" key="2">
    <source>
        <dbReference type="ARBA" id="ARBA00010559"/>
    </source>
</evidence>
<dbReference type="GO" id="GO:0030515">
    <property type="term" value="F:snoRNA binding"/>
    <property type="evidence" value="ECO:0007669"/>
    <property type="project" value="TreeGrafter"/>
</dbReference>
<keyword evidence="7 11" id="KW-0539">Nucleus</keyword>
<evidence type="ECO:0000313" key="14">
    <source>
        <dbReference type="EMBL" id="KAK5166563.1"/>
    </source>
</evidence>
<comment type="similarity">
    <text evidence="2 11">Belongs to the HEATR1/UTP10 family.</text>
</comment>
<comment type="subunit">
    <text evidence="3 11">Component of the ribosomal small subunit (SSU) processome.</text>
</comment>
<feature type="compositionally biased region" description="Basic and acidic residues" evidence="12">
    <location>
        <begin position="896"/>
        <end position="908"/>
    </location>
</feature>
<evidence type="ECO:0000256" key="5">
    <source>
        <dbReference type="ARBA" id="ARBA00022517"/>
    </source>
</evidence>
<accession>A0AAV9P1W2</accession>
<feature type="repeat" description="HEAT" evidence="10">
    <location>
        <begin position="592"/>
        <end position="629"/>
    </location>
</feature>
<dbReference type="SUPFAM" id="SSF48371">
    <property type="entry name" value="ARM repeat"/>
    <property type="match status" value="1"/>
</dbReference>
<dbReference type="InterPro" id="IPR016024">
    <property type="entry name" value="ARM-type_fold"/>
</dbReference>
<dbReference type="GO" id="GO:0032040">
    <property type="term" value="C:small-subunit processome"/>
    <property type="evidence" value="ECO:0007669"/>
    <property type="project" value="TreeGrafter"/>
</dbReference>
<dbReference type="Pfam" id="PF23243">
    <property type="entry name" value="HEAT_HEATR1"/>
    <property type="match status" value="1"/>
</dbReference>
<evidence type="ECO:0000256" key="9">
    <source>
        <dbReference type="ARBA" id="ARBA00025076"/>
    </source>
</evidence>
<dbReference type="GeneID" id="89929440"/>
<comment type="subcellular location">
    <subcellularLocation>
        <location evidence="1 11">Nucleus</location>
        <location evidence="1 11">Nucleolus</location>
    </subcellularLocation>
</comment>
<keyword evidence="5 11" id="KW-0690">Ribosome biogenesis</keyword>
<evidence type="ECO:0000259" key="13">
    <source>
        <dbReference type="SMART" id="SM01036"/>
    </source>
</evidence>
<dbReference type="RefSeq" id="XP_064656445.1">
    <property type="nucleotide sequence ID" value="XM_064805340.1"/>
</dbReference>
<protein>
    <recommendedName>
        <fullName evidence="4 11">U3 small nucleolar RNA-associated protein 10</fullName>
    </recommendedName>
</protein>
<evidence type="ECO:0000256" key="12">
    <source>
        <dbReference type="SAM" id="MobiDB-lite"/>
    </source>
</evidence>
<gene>
    <name evidence="14" type="primary">UTP10</name>
    <name evidence="14" type="ORF">LTR77_008106</name>
</gene>
<dbReference type="EMBL" id="JAVRRT010000013">
    <property type="protein sequence ID" value="KAK5166563.1"/>
    <property type="molecule type" value="Genomic_DNA"/>
</dbReference>
<dbReference type="PANTHER" id="PTHR13457">
    <property type="entry name" value="BAP28"/>
    <property type="match status" value="1"/>
</dbReference>
<dbReference type="Gene3D" id="1.25.10.10">
    <property type="entry name" value="Leucine-rich Repeat Variant"/>
    <property type="match status" value="2"/>
</dbReference>
<dbReference type="GO" id="GO:0000462">
    <property type="term" value="P:maturation of SSU-rRNA from tricistronic rRNA transcript (SSU-rRNA, 5.8S rRNA, LSU-rRNA)"/>
    <property type="evidence" value="ECO:0007669"/>
    <property type="project" value="TreeGrafter"/>
</dbReference>
<feature type="domain" description="BP28 C-terminal" evidence="13">
    <location>
        <begin position="1518"/>
        <end position="1662"/>
    </location>
</feature>